<dbReference type="RefSeq" id="WP_011711954.1">
    <property type="nucleotide sequence ID" value="NC_008576.1"/>
</dbReference>
<dbReference type="KEGG" id="mgm:Mmc1_0255"/>
<dbReference type="HOGENOM" id="CLU_2180648_0_0_5"/>
<gene>
    <name evidence="1" type="ordered locus">Mmc1_0255</name>
</gene>
<evidence type="ECO:0008006" key="3">
    <source>
        <dbReference type="Google" id="ProtNLM"/>
    </source>
</evidence>
<reference evidence="2" key="1">
    <citation type="journal article" date="2009" name="Appl. Environ. Microbiol.">
        <title>Complete genome sequence of the chemolithoautotrophic marine magnetotactic coccus strain MC-1.</title>
        <authorList>
            <person name="Schubbe S."/>
            <person name="Williams T.J."/>
            <person name="Xie G."/>
            <person name="Kiss H.E."/>
            <person name="Brettin T.S."/>
            <person name="Martinez D."/>
            <person name="Ross C.A."/>
            <person name="Schuler D."/>
            <person name="Cox B.L."/>
            <person name="Nealson K.H."/>
            <person name="Bazylinski D.A."/>
        </authorList>
    </citation>
    <scope>NUCLEOTIDE SEQUENCE [LARGE SCALE GENOMIC DNA]</scope>
    <source>
        <strain evidence="2">ATCC BAA-1437 / JCM 17883 / MC-1</strain>
    </source>
</reference>
<evidence type="ECO:0000313" key="2">
    <source>
        <dbReference type="Proteomes" id="UP000002586"/>
    </source>
</evidence>
<dbReference type="Proteomes" id="UP000002586">
    <property type="component" value="Chromosome"/>
</dbReference>
<accession>A0L489</accession>
<proteinExistence type="predicted"/>
<reference evidence="1 2" key="2">
    <citation type="journal article" date="2012" name="Int. J. Syst. Evol. Microbiol.">
        <title>Magnetococcus marinus gen. nov., sp. nov., a marine, magnetotactic bacterium that represents a novel lineage (Magnetococcaceae fam. nov.; Magnetococcales ord. nov.) at the base of the Alphaproteobacteria.</title>
        <authorList>
            <person name="Bazylinski D.A."/>
            <person name="Williams T.J."/>
            <person name="Lefevre C.T."/>
            <person name="Berg R.J."/>
            <person name="Zhang C.L."/>
            <person name="Bowser S.S."/>
            <person name="Dean A.J."/>
            <person name="Beveridge T.J."/>
        </authorList>
    </citation>
    <scope>NUCLEOTIDE SEQUENCE [LARGE SCALE GENOMIC DNA]</scope>
    <source>
        <strain evidence="2">ATCC BAA-1437 / JCM 17883 / MC-1</strain>
    </source>
</reference>
<sequence length="109" mass="11614" precursor="true">MRPLTLVGLVMALLVGIVPQARAGQGLYCLHGDAGIHCVYASFTACMAAAAGSHGECKLNQNGMLKPVGGAPYCIAEKWRVHCIYPSMESCMVQAMARRAQCVPNPNQH</sequence>
<dbReference type="AlphaFoldDB" id="A0L489"/>
<organism evidence="1 2">
    <name type="scientific">Magnetococcus marinus (strain ATCC BAA-1437 / JCM 17883 / MC-1)</name>
    <dbReference type="NCBI Taxonomy" id="156889"/>
    <lineage>
        <taxon>Bacteria</taxon>
        <taxon>Pseudomonadati</taxon>
        <taxon>Pseudomonadota</taxon>
        <taxon>Magnetococcia</taxon>
        <taxon>Magnetococcales</taxon>
        <taxon>Magnetococcaceae</taxon>
        <taxon>Magnetococcus</taxon>
    </lineage>
</organism>
<dbReference type="STRING" id="156889.Mmc1_0255"/>
<protein>
    <recommendedName>
        <fullName evidence="3">DUF3551 domain-containing protein</fullName>
    </recommendedName>
</protein>
<dbReference type="EMBL" id="CP000471">
    <property type="protein sequence ID" value="ABK42782.1"/>
    <property type="molecule type" value="Genomic_DNA"/>
</dbReference>
<evidence type="ECO:0000313" key="1">
    <source>
        <dbReference type="EMBL" id="ABK42782.1"/>
    </source>
</evidence>
<keyword evidence="2" id="KW-1185">Reference proteome</keyword>
<dbReference type="Pfam" id="PF12071">
    <property type="entry name" value="DUF3551"/>
    <property type="match status" value="1"/>
</dbReference>
<name>A0L489_MAGMM</name>
<dbReference type="InterPro" id="IPR021937">
    <property type="entry name" value="DUF3551"/>
</dbReference>